<gene>
    <name evidence="5" type="ORF">J7T54_007080</name>
</gene>
<feature type="compositionally biased region" description="Basic residues" evidence="3">
    <location>
        <begin position="288"/>
        <end position="301"/>
    </location>
</feature>
<dbReference type="InterPro" id="IPR001452">
    <property type="entry name" value="SH3_domain"/>
</dbReference>
<proteinExistence type="predicted"/>
<reference evidence="5" key="2">
    <citation type="submission" date="2022-07" db="EMBL/GenBank/DDBJ databases">
        <authorList>
            <person name="Goncalves M.F.M."/>
            <person name="Hilario S."/>
            <person name="Van De Peer Y."/>
            <person name="Esteves A.C."/>
            <person name="Alves A."/>
        </authorList>
    </citation>
    <scope>NUCLEOTIDE SEQUENCE</scope>
    <source>
        <strain evidence="5">MUM 19.33</strain>
    </source>
</reference>
<dbReference type="RefSeq" id="XP_051366294.1">
    <property type="nucleotide sequence ID" value="XM_051510565.1"/>
</dbReference>
<dbReference type="InterPro" id="IPR036028">
    <property type="entry name" value="SH3-like_dom_sf"/>
</dbReference>
<feature type="region of interest" description="Disordered" evidence="3">
    <location>
        <begin position="280"/>
        <end position="396"/>
    </location>
</feature>
<dbReference type="SMART" id="SM00326">
    <property type="entry name" value="SH3"/>
    <property type="match status" value="1"/>
</dbReference>
<protein>
    <recommendedName>
        <fullName evidence="4">SH3 domain-containing protein</fullName>
    </recommendedName>
</protein>
<comment type="caution">
    <text evidence="5">The sequence shown here is derived from an EMBL/GenBank/DDBJ whole genome shotgun (WGS) entry which is preliminary data.</text>
</comment>
<evidence type="ECO:0000256" key="3">
    <source>
        <dbReference type="SAM" id="MobiDB-lite"/>
    </source>
</evidence>
<feature type="compositionally biased region" description="Basic and acidic residues" evidence="3">
    <location>
        <begin position="193"/>
        <end position="203"/>
    </location>
</feature>
<dbReference type="GeneID" id="75833557"/>
<organism evidence="5 6">
    <name type="scientific">Emericellopsis cladophorae</name>
    <dbReference type="NCBI Taxonomy" id="2686198"/>
    <lineage>
        <taxon>Eukaryota</taxon>
        <taxon>Fungi</taxon>
        <taxon>Dikarya</taxon>
        <taxon>Ascomycota</taxon>
        <taxon>Pezizomycotina</taxon>
        <taxon>Sordariomycetes</taxon>
        <taxon>Hypocreomycetidae</taxon>
        <taxon>Hypocreales</taxon>
        <taxon>Bionectriaceae</taxon>
        <taxon>Emericellopsis</taxon>
    </lineage>
</organism>
<keyword evidence="1 2" id="KW-0728">SH3 domain</keyword>
<evidence type="ECO:0000256" key="1">
    <source>
        <dbReference type="ARBA" id="ARBA00022443"/>
    </source>
</evidence>
<accession>A0A9P9Y987</accession>
<feature type="compositionally biased region" description="Low complexity" evidence="3">
    <location>
        <begin position="320"/>
        <end position="339"/>
    </location>
</feature>
<sequence>MMEEVDDLVLTSFRDIVDKARTALLNASEENPVMLKAAQALLKEGERAIRRIEPQCRRHLDDYGSSFIAALKDNDEIATFRAQLTDLLWEFEDYVELDDFDADKFTELQMLSRKAAPRISDALLRMKIEAPTSDAASSRGSIAQLPTPTSPHAALMHGFTSQPHRGSAGSSMADSNDASSLLRGLMLSPTGHDSIHNAAREQPRPTSATHSDWNAKAGDDGGCPIESPVDGRAEQNESPVLPKSTLEDDPNGKFTVVLPPPVSATGGGFPAQQIYEMEDRRSSTISAHGHHQHHHSPHPQRRQPTLPNCAIPEHEVTSAQPGSIPFFQPSQPFSPTSQHSRQHSFPLSEQSDEPPRPDLSSLPSHGDPRARGNSFNSSIGASPLQPPTPTIPGAQPIVQPSAEMIAMMGSAPIPVETEIPAKPSIDGSGKLKGAKIDEASSFLLAKGFCEGAKEVIRGGIGVKRTKKPGFATAATVARCLACLYELDFAEIETDVNGEDKGNFQRNGINFRAGRTIHDSDATVFFNQKALFEHLARHPRPLPEVPGVTVIEGSSLPEKYRNDYDIHFKQPTRPHPVIERADELIYRPSAVSLDQARRMYGQRLLYDRSPALELAQGARISGLTWPSKYNGEWAFGWHDAHYASVPTLLLKLDAPSTSEIRYERSSIIRAKARWRFSVKEKEKNADWLKFDKGDIITNISYVDFEHWCWTGTNAKGKSGIFPKDFLDPATISEPTSTATANRAGSLSEEKARSASSMLSKFSIRKNMGRPTSISG</sequence>
<feature type="compositionally biased region" description="Polar residues" evidence="3">
    <location>
        <begin position="134"/>
        <end position="147"/>
    </location>
</feature>
<dbReference type="SUPFAM" id="SSF50044">
    <property type="entry name" value="SH3-domain"/>
    <property type="match status" value="1"/>
</dbReference>
<feature type="region of interest" description="Disordered" evidence="3">
    <location>
        <begin position="133"/>
        <end position="251"/>
    </location>
</feature>
<reference evidence="5" key="1">
    <citation type="journal article" date="2021" name="J Fungi (Basel)">
        <title>Genomic and Metabolomic Analyses of the Marine Fungus Emericellopsis cladophorae: Insights into Saltwater Adaptability Mechanisms and Its Biosynthetic Potential.</title>
        <authorList>
            <person name="Goncalves M.F.M."/>
            <person name="Hilario S."/>
            <person name="Van de Peer Y."/>
            <person name="Esteves A.C."/>
            <person name="Alves A."/>
        </authorList>
    </citation>
    <scope>NUCLEOTIDE SEQUENCE</scope>
    <source>
        <strain evidence="5">MUM 19.33</strain>
    </source>
</reference>
<evidence type="ECO:0000256" key="2">
    <source>
        <dbReference type="PROSITE-ProRule" id="PRU00192"/>
    </source>
</evidence>
<evidence type="ECO:0000313" key="6">
    <source>
        <dbReference type="Proteomes" id="UP001055219"/>
    </source>
</evidence>
<dbReference type="OrthoDB" id="5243589at2759"/>
<keyword evidence="6" id="KW-1185">Reference proteome</keyword>
<dbReference type="Gene3D" id="2.30.30.40">
    <property type="entry name" value="SH3 Domains"/>
    <property type="match status" value="1"/>
</dbReference>
<feature type="compositionally biased region" description="Polar residues" evidence="3">
    <location>
        <begin position="731"/>
        <end position="743"/>
    </location>
</feature>
<dbReference type="Proteomes" id="UP001055219">
    <property type="component" value="Unassembled WGS sequence"/>
</dbReference>
<evidence type="ECO:0000259" key="4">
    <source>
        <dbReference type="PROSITE" id="PS50002"/>
    </source>
</evidence>
<name>A0A9P9Y987_9HYPO</name>
<dbReference type="AlphaFoldDB" id="A0A9P9Y987"/>
<dbReference type="PROSITE" id="PS50002">
    <property type="entry name" value="SH3"/>
    <property type="match status" value="1"/>
</dbReference>
<dbReference type="EMBL" id="JAGIXG020000002">
    <property type="protein sequence ID" value="KAI6785438.1"/>
    <property type="molecule type" value="Genomic_DNA"/>
</dbReference>
<evidence type="ECO:0000313" key="5">
    <source>
        <dbReference type="EMBL" id="KAI6785438.1"/>
    </source>
</evidence>
<feature type="domain" description="SH3" evidence="4">
    <location>
        <begin position="664"/>
        <end position="730"/>
    </location>
</feature>
<feature type="region of interest" description="Disordered" evidence="3">
    <location>
        <begin position="731"/>
        <end position="756"/>
    </location>
</feature>
<feature type="compositionally biased region" description="Polar residues" evidence="3">
    <location>
        <begin position="159"/>
        <end position="179"/>
    </location>
</feature>